<evidence type="ECO:0000256" key="5">
    <source>
        <dbReference type="ARBA" id="ARBA00023242"/>
    </source>
</evidence>
<dbReference type="InterPro" id="IPR012337">
    <property type="entry name" value="RNaseH-like_sf"/>
</dbReference>
<evidence type="ECO:0000256" key="1">
    <source>
        <dbReference type="ARBA" id="ARBA00004123"/>
    </source>
</evidence>
<evidence type="ECO:0000256" key="4">
    <source>
        <dbReference type="ARBA" id="ARBA00022833"/>
    </source>
</evidence>
<keyword evidence="2" id="KW-0479">Metal-binding</keyword>
<dbReference type="GO" id="GO:0008270">
    <property type="term" value="F:zinc ion binding"/>
    <property type="evidence" value="ECO:0007669"/>
    <property type="project" value="UniProtKB-KW"/>
</dbReference>
<dbReference type="GO" id="GO:0005634">
    <property type="term" value="C:nucleus"/>
    <property type="evidence" value="ECO:0007669"/>
    <property type="project" value="UniProtKB-SubCell"/>
</dbReference>
<dbReference type="InterPro" id="IPR008906">
    <property type="entry name" value="HATC_C_dom"/>
</dbReference>
<dbReference type="SUPFAM" id="SSF53098">
    <property type="entry name" value="Ribonuclease H-like"/>
    <property type="match status" value="1"/>
</dbReference>
<dbReference type="EMBL" id="CAJNON010000038">
    <property type="protein sequence ID" value="CAF0844168.1"/>
    <property type="molecule type" value="Genomic_DNA"/>
</dbReference>
<reference evidence="8" key="1">
    <citation type="submission" date="2021-02" db="EMBL/GenBank/DDBJ databases">
        <authorList>
            <person name="Nowell W R."/>
        </authorList>
    </citation>
    <scope>NUCLEOTIDE SEQUENCE</scope>
</reference>
<keyword evidence="5" id="KW-0539">Nucleus</keyword>
<dbReference type="Pfam" id="PF05699">
    <property type="entry name" value="Dimer_Tnp_hAT"/>
    <property type="match status" value="1"/>
</dbReference>
<sequence>MIDLHELLSSGSDDDTPNTNLISPTVGTSNERSSNIIKYDVINIKRLLKDEPTKYTLVENLKVNHIKPAPCWQKFGLPAIKNENDRNVIIKNFASCKSCFSTYVYTHGSTKSLNSHKCSKEVSSTSPMPSNKSPSLCSKNSPLFIAKKKQMTSLIASWVCQNMRPLSIVEDEGFVNIIQKCLRWNNGAFSNINGNEILASRWSISREISRQANDIRQRIGGVLRTAAEQGFLAISPDLWSDKFKQHSYLGLTAHFVDERHILHSIELCCEPYNEINKRAPSVRKVAITFALSKFGLDNLMNKITFVCDRGSNLVKALEDYEVVHCFPHRLNNVLKRTFYSAGTQDKVERKKKKQSSNKNQHTTHVTWNNFATDDDDLLMDYDDRDSSESECEYDDVPLDEKSVELALRSLSSSPERDHMNVVEKDLPPYAAQVLAIITRCKQLCCYVKRVNWNPLLQELSKPTIKQEVIVRWLTMSQLLESILASYSSLTNIAGDKGVLHTLPSIDIASVGAITALFAPWKNVIERVQTTTTSSLHLVVTSYWYLLESLIVTRDEAADKTAQGIVFFKRRARQLLKAMFNLHDLHWIAATLNPRTRMLKLATESERTHTYDLIHAELSKIIQMNQANDVQAIQPPVITSSSPASAPHKKFKSYTAHYDDELDCSESSKNVTTSMYARRELEIYLQMKLSKCMNINNEDDDPLIFWQEQESILPNLSKLAKRIFCIPASSAAVERTFSSAGNIISQRRSSLNPSLVNDMILVRSASSYLNA</sequence>
<dbReference type="OrthoDB" id="117690at2759"/>
<feature type="compositionally biased region" description="Polar residues" evidence="6">
    <location>
        <begin position="17"/>
        <end position="30"/>
    </location>
</feature>
<feature type="region of interest" description="Disordered" evidence="6">
    <location>
        <begin position="8"/>
        <end position="30"/>
    </location>
</feature>
<accession>A0A813VJ99</accession>
<evidence type="ECO:0000256" key="3">
    <source>
        <dbReference type="ARBA" id="ARBA00022771"/>
    </source>
</evidence>
<evidence type="ECO:0000313" key="9">
    <source>
        <dbReference type="EMBL" id="CAF3987275.1"/>
    </source>
</evidence>
<gene>
    <name evidence="9" type="ORF">OKA104_LOCUS29008</name>
    <name evidence="8" type="ORF">VCS650_LOCUS6302</name>
</gene>
<feature type="domain" description="HAT C-terminal dimerisation" evidence="7">
    <location>
        <begin position="686"/>
        <end position="763"/>
    </location>
</feature>
<evidence type="ECO:0000256" key="6">
    <source>
        <dbReference type="SAM" id="MobiDB-lite"/>
    </source>
</evidence>
<keyword evidence="3" id="KW-0863">Zinc-finger</keyword>
<organism evidence="8 10">
    <name type="scientific">Adineta steineri</name>
    <dbReference type="NCBI Taxonomy" id="433720"/>
    <lineage>
        <taxon>Eukaryota</taxon>
        <taxon>Metazoa</taxon>
        <taxon>Spiralia</taxon>
        <taxon>Gnathifera</taxon>
        <taxon>Rotifera</taxon>
        <taxon>Eurotatoria</taxon>
        <taxon>Bdelloidea</taxon>
        <taxon>Adinetida</taxon>
        <taxon>Adinetidae</taxon>
        <taxon>Adineta</taxon>
    </lineage>
</organism>
<evidence type="ECO:0000313" key="8">
    <source>
        <dbReference type="EMBL" id="CAF0844168.1"/>
    </source>
</evidence>
<dbReference type="SUPFAM" id="SSF140996">
    <property type="entry name" value="Hermes dimerisation domain"/>
    <property type="match status" value="1"/>
</dbReference>
<comment type="subcellular location">
    <subcellularLocation>
        <location evidence="1">Nucleus</location>
    </subcellularLocation>
</comment>
<name>A0A813VJ99_9BILA</name>
<dbReference type="InterPro" id="IPR052035">
    <property type="entry name" value="ZnF_BED_domain_contain"/>
</dbReference>
<dbReference type="PANTHER" id="PTHR46481:SF10">
    <property type="entry name" value="ZINC FINGER BED DOMAIN-CONTAINING PROTEIN 39"/>
    <property type="match status" value="1"/>
</dbReference>
<protein>
    <recommendedName>
        <fullName evidence="7">HAT C-terminal dimerisation domain-containing protein</fullName>
    </recommendedName>
</protein>
<proteinExistence type="predicted"/>
<comment type="caution">
    <text evidence="8">The sequence shown here is derived from an EMBL/GenBank/DDBJ whole genome shotgun (WGS) entry which is preliminary data.</text>
</comment>
<evidence type="ECO:0000259" key="7">
    <source>
        <dbReference type="Pfam" id="PF05699"/>
    </source>
</evidence>
<evidence type="ECO:0000313" key="10">
    <source>
        <dbReference type="Proteomes" id="UP000663891"/>
    </source>
</evidence>
<dbReference type="AlphaFoldDB" id="A0A813VJ99"/>
<dbReference type="GO" id="GO:0046983">
    <property type="term" value="F:protein dimerization activity"/>
    <property type="evidence" value="ECO:0007669"/>
    <property type="project" value="InterPro"/>
</dbReference>
<evidence type="ECO:0000256" key="2">
    <source>
        <dbReference type="ARBA" id="ARBA00022723"/>
    </source>
</evidence>
<dbReference type="Proteomes" id="UP000663891">
    <property type="component" value="Unassembled WGS sequence"/>
</dbReference>
<dbReference type="Proteomes" id="UP000663881">
    <property type="component" value="Unassembled WGS sequence"/>
</dbReference>
<dbReference type="Gene3D" id="1.10.10.1070">
    <property type="entry name" value="Zinc finger, BED domain-containing"/>
    <property type="match status" value="1"/>
</dbReference>
<keyword evidence="4" id="KW-0862">Zinc</keyword>
<dbReference type="EMBL" id="CAJOAY010002892">
    <property type="protein sequence ID" value="CAF3987275.1"/>
    <property type="molecule type" value="Genomic_DNA"/>
</dbReference>
<dbReference type="PANTHER" id="PTHR46481">
    <property type="entry name" value="ZINC FINGER BED DOMAIN-CONTAINING PROTEIN 4"/>
    <property type="match status" value="1"/>
</dbReference>